<evidence type="ECO:0000256" key="7">
    <source>
        <dbReference type="ARBA" id="ARBA00022490"/>
    </source>
</evidence>
<comment type="caution">
    <text evidence="18">The sequence shown here is derived from an EMBL/GenBank/DDBJ whole genome shotgun (WGS) entry which is preliminary data.</text>
</comment>
<dbReference type="GO" id="GO:0006178">
    <property type="term" value="P:guanine salvage"/>
    <property type="evidence" value="ECO:0007669"/>
    <property type="project" value="TreeGrafter"/>
</dbReference>
<dbReference type="CDD" id="cd06223">
    <property type="entry name" value="PRTases_typeI"/>
    <property type="match status" value="1"/>
</dbReference>
<reference evidence="18 19" key="1">
    <citation type="submission" date="2019-09" db="EMBL/GenBank/DDBJ databases">
        <title>Draft genome sequence assemblies of isolates from the urinary tract.</title>
        <authorList>
            <person name="Mores C.R."/>
            <person name="Putonti C."/>
            <person name="Wolfe A.J."/>
        </authorList>
    </citation>
    <scope>NUCLEOTIDE SEQUENCE [LARGE SCALE GENOMIC DNA]</scope>
    <source>
        <strain evidence="18 19">UMB623</strain>
    </source>
</reference>
<evidence type="ECO:0000256" key="6">
    <source>
        <dbReference type="ARBA" id="ARBA00008391"/>
    </source>
</evidence>
<comment type="catalytic activity">
    <reaction evidence="15">
        <text>IMP + diphosphate = hypoxanthine + 5-phospho-alpha-D-ribose 1-diphosphate</text>
        <dbReference type="Rhea" id="RHEA:17973"/>
        <dbReference type="ChEBI" id="CHEBI:17368"/>
        <dbReference type="ChEBI" id="CHEBI:33019"/>
        <dbReference type="ChEBI" id="CHEBI:58017"/>
        <dbReference type="ChEBI" id="CHEBI:58053"/>
        <dbReference type="EC" id="2.4.2.8"/>
    </reaction>
    <physiologicalReaction direction="right-to-left" evidence="15">
        <dbReference type="Rhea" id="RHEA:17975"/>
    </physiologicalReaction>
</comment>
<dbReference type="PANTHER" id="PTHR43340:SF1">
    <property type="entry name" value="HYPOXANTHINE PHOSPHORIBOSYLTRANSFERASE"/>
    <property type="match status" value="1"/>
</dbReference>
<dbReference type="SUPFAM" id="SSF53271">
    <property type="entry name" value="PRTase-like"/>
    <property type="match status" value="1"/>
</dbReference>
<comment type="function">
    <text evidence="2">Purine salvage pathway enzyme that catalyzes the transfer of the ribosyl-5-phosphate group from 5-phospho-alpha-D-ribose 1-diphosphate (PRPP) to the N9 position of the 6-oxopurines hypoxanthine and guanine to form the corresponding ribonucleotides IMP (inosine 5'-monophosphate) and GMP (guanosine 5'-monophosphate), with the release of PPi.</text>
</comment>
<evidence type="ECO:0000256" key="2">
    <source>
        <dbReference type="ARBA" id="ARBA00002049"/>
    </source>
</evidence>
<evidence type="ECO:0000256" key="10">
    <source>
        <dbReference type="ARBA" id="ARBA00022723"/>
    </source>
</evidence>
<dbReference type="InterPro" id="IPR005904">
    <property type="entry name" value="Hxn_phspho_trans"/>
</dbReference>
<keyword evidence="11 16" id="KW-0660">Purine salvage</keyword>
<dbReference type="RefSeq" id="WP_070430132.1">
    <property type="nucleotide sequence ID" value="NZ_VYWO01000001.1"/>
</dbReference>
<dbReference type="InterPro" id="IPR050408">
    <property type="entry name" value="HGPRT"/>
</dbReference>
<evidence type="ECO:0000259" key="17">
    <source>
        <dbReference type="Pfam" id="PF00156"/>
    </source>
</evidence>
<evidence type="ECO:0000313" key="18">
    <source>
        <dbReference type="EMBL" id="KAA9302438.1"/>
    </source>
</evidence>
<dbReference type="Pfam" id="PF00156">
    <property type="entry name" value="Pribosyltran"/>
    <property type="match status" value="1"/>
</dbReference>
<dbReference type="GO" id="GO:0006166">
    <property type="term" value="P:purine ribonucleoside salvage"/>
    <property type="evidence" value="ECO:0007669"/>
    <property type="project" value="UniProtKB-KW"/>
</dbReference>
<dbReference type="AlphaFoldDB" id="A0A5N1GQE9"/>
<evidence type="ECO:0000313" key="19">
    <source>
        <dbReference type="Proteomes" id="UP000327148"/>
    </source>
</evidence>
<accession>A0A5N1GQE9</accession>
<dbReference type="EMBL" id="VYWO01000001">
    <property type="protein sequence ID" value="KAA9302438.1"/>
    <property type="molecule type" value="Genomic_DNA"/>
</dbReference>
<evidence type="ECO:0000256" key="12">
    <source>
        <dbReference type="ARBA" id="ARBA00022741"/>
    </source>
</evidence>
<dbReference type="Gene3D" id="3.40.50.2020">
    <property type="match status" value="1"/>
</dbReference>
<dbReference type="GO" id="GO:0004422">
    <property type="term" value="F:hypoxanthine phosphoribosyltransferase activity"/>
    <property type="evidence" value="ECO:0007669"/>
    <property type="project" value="InterPro"/>
</dbReference>
<name>A0A5N1GQE9_9LACT</name>
<evidence type="ECO:0000256" key="8">
    <source>
        <dbReference type="ARBA" id="ARBA00022676"/>
    </source>
</evidence>
<dbReference type="GO" id="GO:0032264">
    <property type="term" value="P:IMP salvage"/>
    <property type="evidence" value="ECO:0007669"/>
    <property type="project" value="UniProtKB-UniPathway"/>
</dbReference>
<comment type="subcellular location">
    <subcellularLocation>
        <location evidence="3 16">Cytoplasm</location>
    </subcellularLocation>
</comment>
<evidence type="ECO:0000256" key="14">
    <source>
        <dbReference type="ARBA" id="ARBA00048811"/>
    </source>
</evidence>
<dbReference type="PANTHER" id="PTHR43340">
    <property type="entry name" value="HYPOXANTHINE-GUANINE PHOSPHORIBOSYLTRANSFERASE"/>
    <property type="match status" value="1"/>
</dbReference>
<dbReference type="FunFam" id="3.40.50.2020:FF:000006">
    <property type="entry name" value="Hypoxanthine phosphoribosyltransferase"/>
    <property type="match status" value="1"/>
</dbReference>
<evidence type="ECO:0000256" key="4">
    <source>
        <dbReference type="ARBA" id="ARBA00004669"/>
    </source>
</evidence>
<dbReference type="GO" id="GO:0000287">
    <property type="term" value="F:magnesium ion binding"/>
    <property type="evidence" value="ECO:0007669"/>
    <property type="project" value="TreeGrafter"/>
</dbReference>
<evidence type="ECO:0000256" key="3">
    <source>
        <dbReference type="ARBA" id="ARBA00004496"/>
    </source>
</evidence>
<evidence type="ECO:0000256" key="16">
    <source>
        <dbReference type="RuleBase" id="RU364099"/>
    </source>
</evidence>
<feature type="domain" description="Phosphoribosyltransferase" evidence="17">
    <location>
        <begin position="12"/>
        <end position="162"/>
    </location>
</feature>
<comment type="cofactor">
    <cofactor evidence="1 16">
        <name>Mg(2+)</name>
        <dbReference type="ChEBI" id="CHEBI:18420"/>
    </cofactor>
</comment>
<dbReference type="GO" id="GO:0032263">
    <property type="term" value="P:GMP salvage"/>
    <property type="evidence" value="ECO:0007669"/>
    <property type="project" value="UniProtKB-UniPathway"/>
</dbReference>
<comment type="pathway">
    <text evidence="5">Purine metabolism; GMP biosynthesis via salvage pathway; GMP from guanine: step 1/1.</text>
</comment>
<dbReference type="EC" id="2.4.2.8" evidence="16"/>
<dbReference type="OrthoDB" id="9802824at2"/>
<dbReference type="UniPathway" id="UPA00909">
    <property type="reaction ID" value="UER00887"/>
</dbReference>
<sequence length="181" mass="20406">MTHPNDDIQEVLLSQEEIAETVNRLGQELTEDYRDKNPLVIGILKGSVVFMTDLVRRMDCPLEMDFMSVSSYGSGTESSGQVKILKDLDQSVEGRHLLIVEDIIDTGRTLKKVCELMAHRKAASVKVCALLNKPERRTVAMTCDYIGREVPDEFVVGYGLDYNEKYRALPYIGILKAEVYS</sequence>
<dbReference type="Proteomes" id="UP000327148">
    <property type="component" value="Unassembled WGS sequence"/>
</dbReference>
<dbReference type="GO" id="GO:0005829">
    <property type="term" value="C:cytosol"/>
    <property type="evidence" value="ECO:0007669"/>
    <property type="project" value="TreeGrafter"/>
</dbReference>
<organism evidence="18 19">
    <name type="scientific">Aerococcus sanguinicola</name>
    <dbReference type="NCBI Taxonomy" id="119206"/>
    <lineage>
        <taxon>Bacteria</taxon>
        <taxon>Bacillati</taxon>
        <taxon>Bacillota</taxon>
        <taxon>Bacilli</taxon>
        <taxon>Lactobacillales</taxon>
        <taxon>Aerococcaceae</taxon>
        <taxon>Aerococcus</taxon>
    </lineage>
</organism>
<dbReference type="STRING" id="119206.AWM72_03295"/>
<comment type="similarity">
    <text evidence="6 16">Belongs to the purine/pyrimidine phosphoribosyltransferase family.</text>
</comment>
<keyword evidence="8 16" id="KW-0328">Glycosyltransferase</keyword>
<comment type="pathway">
    <text evidence="4 16">Purine metabolism; IMP biosynthesis via salvage pathway; IMP from hypoxanthine: step 1/1.</text>
</comment>
<evidence type="ECO:0000256" key="11">
    <source>
        <dbReference type="ARBA" id="ARBA00022726"/>
    </source>
</evidence>
<comment type="catalytic activity">
    <reaction evidence="14">
        <text>GMP + diphosphate = guanine + 5-phospho-alpha-D-ribose 1-diphosphate</text>
        <dbReference type="Rhea" id="RHEA:25424"/>
        <dbReference type="ChEBI" id="CHEBI:16235"/>
        <dbReference type="ChEBI" id="CHEBI:33019"/>
        <dbReference type="ChEBI" id="CHEBI:58017"/>
        <dbReference type="ChEBI" id="CHEBI:58115"/>
        <dbReference type="EC" id="2.4.2.8"/>
    </reaction>
    <physiologicalReaction direction="right-to-left" evidence="14">
        <dbReference type="Rhea" id="RHEA:25426"/>
    </physiologicalReaction>
</comment>
<keyword evidence="12 16" id="KW-0547">Nucleotide-binding</keyword>
<evidence type="ECO:0000256" key="9">
    <source>
        <dbReference type="ARBA" id="ARBA00022679"/>
    </source>
</evidence>
<keyword evidence="7 16" id="KW-0963">Cytoplasm</keyword>
<dbReference type="InterPro" id="IPR029057">
    <property type="entry name" value="PRTase-like"/>
</dbReference>
<evidence type="ECO:0000256" key="1">
    <source>
        <dbReference type="ARBA" id="ARBA00001946"/>
    </source>
</evidence>
<evidence type="ECO:0000256" key="5">
    <source>
        <dbReference type="ARBA" id="ARBA00004676"/>
    </source>
</evidence>
<protein>
    <recommendedName>
        <fullName evidence="16">Hypoxanthine phosphoribosyltransferase</fullName>
        <ecNumber evidence="16">2.4.2.8</ecNumber>
    </recommendedName>
</protein>
<evidence type="ECO:0000256" key="13">
    <source>
        <dbReference type="ARBA" id="ARBA00022842"/>
    </source>
</evidence>
<dbReference type="GO" id="GO:0000166">
    <property type="term" value="F:nucleotide binding"/>
    <property type="evidence" value="ECO:0007669"/>
    <property type="project" value="UniProtKB-KW"/>
</dbReference>
<keyword evidence="13 16" id="KW-0460">Magnesium</keyword>
<dbReference type="GO" id="GO:0052657">
    <property type="term" value="F:guanine phosphoribosyltransferase activity"/>
    <property type="evidence" value="ECO:0007669"/>
    <property type="project" value="RHEA"/>
</dbReference>
<evidence type="ECO:0000256" key="15">
    <source>
        <dbReference type="ARBA" id="ARBA00049402"/>
    </source>
</evidence>
<dbReference type="UniPathway" id="UPA00591">
    <property type="reaction ID" value="UER00648"/>
</dbReference>
<dbReference type="InterPro" id="IPR000836">
    <property type="entry name" value="PRTase_dom"/>
</dbReference>
<dbReference type="GO" id="GO:0046100">
    <property type="term" value="P:hypoxanthine metabolic process"/>
    <property type="evidence" value="ECO:0007669"/>
    <property type="project" value="TreeGrafter"/>
</dbReference>
<keyword evidence="9 16" id="KW-0808">Transferase</keyword>
<dbReference type="NCBIfam" id="TIGR01203">
    <property type="entry name" value="HGPRTase"/>
    <property type="match status" value="1"/>
</dbReference>
<proteinExistence type="inferred from homology"/>
<gene>
    <name evidence="18" type="primary">hpt</name>
    <name evidence="18" type="ORF">F6I03_04245</name>
</gene>
<keyword evidence="10 16" id="KW-0479">Metal-binding</keyword>